<feature type="transmembrane region" description="Helical" evidence="2">
    <location>
        <begin position="142"/>
        <end position="163"/>
    </location>
</feature>
<feature type="transmembrane region" description="Helical" evidence="2">
    <location>
        <begin position="242"/>
        <end position="268"/>
    </location>
</feature>
<dbReference type="PANTHER" id="PTHR41282">
    <property type="entry name" value="CONSERVED TRANSMEMBRANE PROTEIN-RELATED"/>
    <property type="match status" value="1"/>
</dbReference>
<feature type="transmembrane region" description="Helical" evidence="2">
    <location>
        <begin position="67"/>
        <end position="84"/>
    </location>
</feature>
<keyword evidence="2" id="KW-0812">Transmembrane</keyword>
<sequence>MSNPVFERMKDDRGYATFGPSGATKTGSTTASVPPAYSTPSADELQTMYSSPAATTVDTGRMTYDDVVVKTAIVFVAVLVGAAVGWQAPVLMWPGLIGGLVLGLVNSFKKSPSPALIIAYGLFEGAFLGGISMYFNEAYPGIVGQAVLATLGVFAVVLVGFRSGKLRTSPKLNKIFFVAIGGYIVFGLVNLMFSAFGGGSDLRSGGLGLAIGAFAVILASYSLVMDFEFIRAGVEQGAPAKFAWYGAFGLIVTLVWLYIEILRILAILRGD</sequence>
<dbReference type="InterPro" id="IPR010539">
    <property type="entry name" value="BaxI_1-like"/>
</dbReference>
<dbReference type="Proteomes" id="UP001596189">
    <property type="component" value="Unassembled WGS sequence"/>
</dbReference>
<dbReference type="PIRSF" id="PIRSF009160">
    <property type="entry name" value="UCP009160"/>
    <property type="match status" value="1"/>
</dbReference>
<evidence type="ECO:0000313" key="4">
    <source>
        <dbReference type="Proteomes" id="UP001596189"/>
    </source>
</evidence>
<dbReference type="PANTHER" id="PTHR41282:SF1">
    <property type="entry name" value="CONSERVED TRANSMEMBRANE PROTEIN-RELATED"/>
    <property type="match status" value="1"/>
</dbReference>
<evidence type="ECO:0000313" key="3">
    <source>
        <dbReference type="EMBL" id="MFC6008855.1"/>
    </source>
</evidence>
<organism evidence="3 4">
    <name type="scientific">Angustibacter luteus</name>
    <dbReference type="NCBI Taxonomy" id="658456"/>
    <lineage>
        <taxon>Bacteria</taxon>
        <taxon>Bacillati</taxon>
        <taxon>Actinomycetota</taxon>
        <taxon>Actinomycetes</taxon>
        <taxon>Kineosporiales</taxon>
        <taxon>Kineosporiaceae</taxon>
    </lineage>
</organism>
<feature type="transmembrane region" description="Helical" evidence="2">
    <location>
        <begin position="208"/>
        <end position="230"/>
    </location>
</feature>
<protein>
    <submittedName>
        <fullName evidence="3">Bax inhibitor-1/YccA family protein</fullName>
    </submittedName>
</protein>
<feature type="region of interest" description="Disordered" evidence="1">
    <location>
        <begin position="12"/>
        <end position="36"/>
    </location>
</feature>
<dbReference type="EMBL" id="JBHSRD010000008">
    <property type="protein sequence ID" value="MFC6008855.1"/>
    <property type="molecule type" value="Genomic_DNA"/>
</dbReference>
<gene>
    <name evidence="3" type="ORF">ACFQDO_17110</name>
</gene>
<feature type="compositionally biased region" description="Low complexity" evidence="1">
    <location>
        <begin position="21"/>
        <end position="32"/>
    </location>
</feature>
<dbReference type="Pfam" id="PF12811">
    <property type="entry name" value="BaxI_1"/>
    <property type="match status" value="1"/>
</dbReference>
<evidence type="ECO:0000256" key="2">
    <source>
        <dbReference type="SAM" id="Phobius"/>
    </source>
</evidence>
<evidence type="ECO:0000256" key="1">
    <source>
        <dbReference type="SAM" id="MobiDB-lite"/>
    </source>
</evidence>
<feature type="transmembrane region" description="Helical" evidence="2">
    <location>
        <begin position="175"/>
        <end position="196"/>
    </location>
</feature>
<name>A0ABW1JI87_9ACTN</name>
<keyword evidence="2" id="KW-0472">Membrane</keyword>
<feature type="transmembrane region" description="Helical" evidence="2">
    <location>
        <begin position="115"/>
        <end position="136"/>
    </location>
</feature>
<reference evidence="4" key="1">
    <citation type="journal article" date="2019" name="Int. J. Syst. Evol. Microbiol.">
        <title>The Global Catalogue of Microorganisms (GCM) 10K type strain sequencing project: providing services to taxonomists for standard genome sequencing and annotation.</title>
        <authorList>
            <consortium name="The Broad Institute Genomics Platform"/>
            <consortium name="The Broad Institute Genome Sequencing Center for Infectious Disease"/>
            <person name="Wu L."/>
            <person name="Ma J."/>
        </authorList>
    </citation>
    <scope>NUCLEOTIDE SEQUENCE [LARGE SCALE GENOMIC DNA]</scope>
    <source>
        <strain evidence="4">KACC 14249</strain>
    </source>
</reference>
<keyword evidence="2" id="KW-1133">Transmembrane helix</keyword>
<comment type="caution">
    <text evidence="3">The sequence shown here is derived from an EMBL/GenBank/DDBJ whole genome shotgun (WGS) entry which is preliminary data.</text>
</comment>
<feature type="transmembrane region" description="Helical" evidence="2">
    <location>
        <begin position="90"/>
        <end position="108"/>
    </location>
</feature>
<accession>A0ABW1JI87</accession>
<keyword evidence="4" id="KW-1185">Reference proteome</keyword>
<dbReference type="RefSeq" id="WP_345717394.1">
    <property type="nucleotide sequence ID" value="NZ_BAABFP010000007.1"/>
</dbReference>
<proteinExistence type="predicted"/>